<proteinExistence type="predicted"/>
<keyword evidence="3" id="KW-1185">Reference proteome</keyword>
<keyword evidence="1" id="KW-1133">Transmembrane helix</keyword>
<dbReference type="Pfam" id="PF04306">
    <property type="entry name" value="DUF456"/>
    <property type="match status" value="1"/>
</dbReference>
<gene>
    <name evidence="2" type="ORF">J2S00_001225</name>
</gene>
<feature type="transmembrane region" description="Helical" evidence="1">
    <location>
        <begin position="89"/>
        <end position="117"/>
    </location>
</feature>
<feature type="transmembrane region" description="Helical" evidence="1">
    <location>
        <begin position="57"/>
        <end position="77"/>
    </location>
</feature>
<protein>
    <submittedName>
        <fullName evidence="2">Uncharacterized protein YqgC (DUF456 family)</fullName>
    </submittedName>
</protein>
<dbReference type="EMBL" id="JAUSUQ010000003">
    <property type="protein sequence ID" value="MDQ0338441.1"/>
    <property type="molecule type" value="Genomic_DNA"/>
</dbReference>
<dbReference type="InterPro" id="IPR007403">
    <property type="entry name" value="DUF456"/>
</dbReference>
<keyword evidence="1" id="KW-0812">Transmembrane</keyword>
<dbReference type="PANTHER" id="PTHR39165">
    <property type="entry name" value="IG HYPOTHETICAL 17883"/>
    <property type="match status" value="1"/>
</dbReference>
<dbReference type="PANTHER" id="PTHR39165:SF1">
    <property type="entry name" value="DUF456 DOMAIN-CONTAINING PROTEIN"/>
    <property type="match status" value="1"/>
</dbReference>
<sequence>MESAVWDIVWWLVIISLFVLSMAGLMYPVIPSILLIWAGFAIYQLAVAPALPTSFWAVMAVFTLFVFVADYVSNLYFVRKYGGSKVSQWTAVGGLIVGPFLMGPVGLIVVPFLAVTLVELTRQQDPGQAVRVAVGTLLGFVSSTLFKLVVQLIMIGWFLWLVLV</sequence>
<feature type="transmembrane region" description="Helical" evidence="1">
    <location>
        <begin position="6"/>
        <end position="27"/>
    </location>
</feature>
<evidence type="ECO:0000256" key="1">
    <source>
        <dbReference type="SAM" id="Phobius"/>
    </source>
</evidence>
<accession>A0ABU0CPV9</accession>
<comment type="caution">
    <text evidence="2">The sequence shown here is derived from an EMBL/GenBank/DDBJ whole genome shotgun (WGS) entry which is preliminary data.</text>
</comment>
<dbReference type="Proteomes" id="UP001232445">
    <property type="component" value="Unassembled WGS sequence"/>
</dbReference>
<feature type="transmembrane region" description="Helical" evidence="1">
    <location>
        <begin position="137"/>
        <end position="163"/>
    </location>
</feature>
<organism evidence="2 3">
    <name type="scientific">Caldalkalibacillus uzonensis</name>
    <dbReference type="NCBI Taxonomy" id="353224"/>
    <lineage>
        <taxon>Bacteria</taxon>
        <taxon>Bacillati</taxon>
        <taxon>Bacillota</taxon>
        <taxon>Bacilli</taxon>
        <taxon>Bacillales</taxon>
        <taxon>Bacillaceae</taxon>
        <taxon>Caldalkalibacillus</taxon>
    </lineage>
</organism>
<name>A0ABU0CPV9_9BACI</name>
<reference evidence="2 3" key="1">
    <citation type="submission" date="2023-07" db="EMBL/GenBank/DDBJ databases">
        <title>Genomic Encyclopedia of Type Strains, Phase IV (KMG-IV): sequencing the most valuable type-strain genomes for metagenomic binning, comparative biology and taxonomic classification.</title>
        <authorList>
            <person name="Goeker M."/>
        </authorList>
    </citation>
    <scope>NUCLEOTIDE SEQUENCE [LARGE SCALE GENOMIC DNA]</scope>
    <source>
        <strain evidence="2 3">DSM 17740</strain>
    </source>
</reference>
<evidence type="ECO:0000313" key="3">
    <source>
        <dbReference type="Proteomes" id="UP001232445"/>
    </source>
</evidence>
<dbReference type="RefSeq" id="WP_307336755.1">
    <property type="nucleotide sequence ID" value="NZ_JAUSUQ010000003.1"/>
</dbReference>
<evidence type="ECO:0000313" key="2">
    <source>
        <dbReference type="EMBL" id="MDQ0338441.1"/>
    </source>
</evidence>
<keyword evidence="1" id="KW-0472">Membrane</keyword>